<reference evidence="2" key="1">
    <citation type="submission" date="2016-06" db="EMBL/GenBank/DDBJ databases">
        <title>Parallel loss of symbiosis genes in relatives of nitrogen-fixing non-legume Parasponia.</title>
        <authorList>
            <person name="Van Velzen R."/>
            <person name="Holmer R."/>
            <person name="Bu F."/>
            <person name="Rutten L."/>
            <person name="Van Zeijl A."/>
            <person name="Liu W."/>
            <person name="Santuari L."/>
            <person name="Cao Q."/>
            <person name="Sharma T."/>
            <person name="Shen D."/>
            <person name="Roswanjaya Y."/>
            <person name="Wardhani T."/>
            <person name="Kalhor M.S."/>
            <person name="Jansen J."/>
            <person name="Van den Hoogen J."/>
            <person name="Gungor B."/>
            <person name="Hartog M."/>
            <person name="Hontelez J."/>
            <person name="Verver J."/>
            <person name="Yang W.-C."/>
            <person name="Schijlen E."/>
            <person name="Repin R."/>
            <person name="Schilthuizen M."/>
            <person name="Schranz E."/>
            <person name="Heidstra R."/>
            <person name="Miyata K."/>
            <person name="Fedorova E."/>
            <person name="Kohlen W."/>
            <person name="Bisseling T."/>
            <person name="Smit S."/>
            <person name="Geurts R."/>
        </authorList>
    </citation>
    <scope>NUCLEOTIDE SEQUENCE [LARGE SCALE GENOMIC DNA]</scope>
    <source>
        <strain evidence="2">cv. WU1-14</strain>
    </source>
</reference>
<organism evidence="1 2">
    <name type="scientific">Parasponia andersonii</name>
    <name type="common">Sponia andersonii</name>
    <dbReference type="NCBI Taxonomy" id="3476"/>
    <lineage>
        <taxon>Eukaryota</taxon>
        <taxon>Viridiplantae</taxon>
        <taxon>Streptophyta</taxon>
        <taxon>Embryophyta</taxon>
        <taxon>Tracheophyta</taxon>
        <taxon>Spermatophyta</taxon>
        <taxon>Magnoliopsida</taxon>
        <taxon>eudicotyledons</taxon>
        <taxon>Gunneridae</taxon>
        <taxon>Pentapetalae</taxon>
        <taxon>rosids</taxon>
        <taxon>fabids</taxon>
        <taxon>Rosales</taxon>
        <taxon>Cannabaceae</taxon>
        <taxon>Parasponia</taxon>
    </lineage>
</organism>
<dbReference type="EMBL" id="JXTB01000207">
    <property type="protein sequence ID" value="PON53369.1"/>
    <property type="molecule type" value="Genomic_DNA"/>
</dbReference>
<dbReference type="Proteomes" id="UP000237105">
    <property type="component" value="Unassembled WGS sequence"/>
</dbReference>
<accession>A0A2P5BX81</accession>
<proteinExistence type="predicted"/>
<sequence length="156" mass="17747">MMITFIGRIVAEIFDSVVANSQTRRSPSICIFPIIFWKSQFDLETLLSSAVLPSHLSSHLAIAYLQIAPLLSSLIFFHGSSDDNKRSQISTKLLEFKMRVALLDLSSKYKQGQGQSSWNPGVKWKSIKDGKNTKSLLEVAMLQLRHRFPFNRHPRL</sequence>
<gene>
    <name evidence="1" type="ORF">PanWU01x14_202510</name>
</gene>
<keyword evidence="2" id="KW-1185">Reference proteome</keyword>
<protein>
    <submittedName>
        <fullName evidence="1">Uncharacterized protein</fullName>
    </submittedName>
</protein>
<evidence type="ECO:0000313" key="2">
    <source>
        <dbReference type="Proteomes" id="UP000237105"/>
    </source>
</evidence>
<name>A0A2P5BX81_PARAD</name>
<evidence type="ECO:0000313" key="1">
    <source>
        <dbReference type="EMBL" id="PON53369.1"/>
    </source>
</evidence>
<comment type="caution">
    <text evidence="1">The sequence shown here is derived from an EMBL/GenBank/DDBJ whole genome shotgun (WGS) entry which is preliminary data.</text>
</comment>
<dbReference type="AlphaFoldDB" id="A0A2P5BX81"/>